<dbReference type="InterPro" id="IPR013022">
    <property type="entry name" value="Xyl_isomerase-like_TIM-brl"/>
</dbReference>
<evidence type="ECO:0000313" key="3">
    <source>
        <dbReference type="Proteomes" id="UP000570361"/>
    </source>
</evidence>
<evidence type="ECO:0000259" key="1">
    <source>
        <dbReference type="Pfam" id="PF01261"/>
    </source>
</evidence>
<dbReference type="Pfam" id="PF01261">
    <property type="entry name" value="AP_endonuc_2"/>
    <property type="match status" value="1"/>
</dbReference>
<gene>
    <name evidence="2" type="ORF">FHS18_005674</name>
</gene>
<dbReference type="EMBL" id="JACHXK010000019">
    <property type="protein sequence ID" value="MBB3113562.1"/>
    <property type="molecule type" value="Genomic_DNA"/>
</dbReference>
<organism evidence="2 3">
    <name type="scientific">Paenibacillus phyllosphaerae</name>
    <dbReference type="NCBI Taxonomy" id="274593"/>
    <lineage>
        <taxon>Bacteria</taxon>
        <taxon>Bacillati</taxon>
        <taxon>Bacillota</taxon>
        <taxon>Bacilli</taxon>
        <taxon>Bacillales</taxon>
        <taxon>Paenibacillaceae</taxon>
        <taxon>Paenibacillus</taxon>
    </lineage>
</organism>
<dbReference type="SUPFAM" id="SSF51658">
    <property type="entry name" value="Xylose isomerase-like"/>
    <property type="match status" value="1"/>
</dbReference>
<evidence type="ECO:0000313" key="2">
    <source>
        <dbReference type="EMBL" id="MBB3113562.1"/>
    </source>
</evidence>
<reference evidence="2 3" key="1">
    <citation type="submission" date="2020-08" db="EMBL/GenBank/DDBJ databases">
        <title>Genomic Encyclopedia of Type Strains, Phase III (KMG-III): the genomes of soil and plant-associated and newly described type strains.</title>
        <authorList>
            <person name="Whitman W."/>
        </authorList>
    </citation>
    <scope>NUCLEOTIDE SEQUENCE [LARGE SCALE GENOMIC DNA]</scope>
    <source>
        <strain evidence="2 3">CECT 5862</strain>
    </source>
</reference>
<dbReference type="AlphaFoldDB" id="A0A7W5FQT0"/>
<keyword evidence="3" id="KW-1185">Reference proteome</keyword>
<dbReference type="PANTHER" id="PTHR12110:SF21">
    <property type="entry name" value="XYLOSE ISOMERASE-LIKE TIM BARREL DOMAIN-CONTAINING PROTEIN"/>
    <property type="match status" value="1"/>
</dbReference>
<dbReference type="InterPro" id="IPR050312">
    <property type="entry name" value="IolE/XylAMocC-like"/>
</dbReference>
<proteinExistence type="predicted"/>
<dbReference type="GO" id="GO:0016853">
    <property type="term" value="F:isomerase activity"/>
    <property type="evidence" value="ECO:0007669"/>
    <property type="project" value="UniProtKB-KW"/>
</dbReference>
<dbReference type="RefSeq" id="WP_183603630.1">
    <property type="nucleotide sequence ID" value="NZ_JACHXK010000019.1"/>
</dbReference>
<dbReference type="PANTHER" id="PTHR12110">
    <property type="entry name" value="HYDROXYPYRUVATE ISOMERASE"/>
    <property type="match status" value="1"/>
</dbReference>
<name>A0A7W5FQT0_9BACL</name>
<feature type="domain" description="Xylose isomerase-like TIM barrel" evidence="1">
    <location>
        <begin position="24"/>
        <end position="255"/>
    </location>
</feature>
<sequence length="282" mass="31025">MKTGVLAHLFGCLPHRELARQIGAAGYNHVQLAVWKAISDVDSSAPGQLTAEAAQSVRDAFAAENVQVAILGCYLHMFDRNEEQRKVNIARFKELLRFAPDFGCGIVAFETGVNPGQDYTDADWSVMRSTLAELAEEAGRYGVKVGLEAADRHLVGNAQQLDQMLREVGSPHIGVVLDPGNLMNETNFNNQDEVIDEAFRLLGSRIIACHAKDRLWSDNGQLLATPAGFGQMNYDRYAKHLVDLGLDVPIIMEEAAISQMEQTRSFIEGKIRQAAEAQQSQV</sequence>
<dbReference type="Proteomes" id="UP000570361">
    <property type="component" value="Unassembled WGS sequence"/>
</dbReference>
<accession>A0A7W5FQT0</accession>
<protein>
    <submittedName>
        <fullName evidence="2">Sugar phosphate isomerase/epimerase</fullName>
    </submittedName>
</protein>
<comment type="caution">
    <text evidence="2">The sequence shown here is derived from an EMBL/GenBank/DDBJ whole genome shotgun (WGS) entry which is preliminary data.</text>
</comment>
<dbReference type="Gene3D" id="3.20.20.150">
    <property type="entry name" value="Divalent-metal-dependent TIM barrel enzymes"/>
    <property type="match status" value="1"/>
</dbReference>
<dbReference type="InterPro" id="IPR036237">
    <property type="entry name" value="Xyl_isomerase-like_sf"/>
</dbReference>
<keyword evidence="2" id="KW-0413">Isomerase</keyword>